<dbReference type="SUPFAM" id="SSF51197">
    <property type="entry name" value="Clavaminate synthase-like"/>
    <property type="match status" value="1"/>
</dbReference>
<dbReference type="InterPro" id="IPR037151">
    <property type="entry name" value="AlkB-like_sf"/>
</dbReference>
<sequence length="221" mass="24060">MLKIHFSQADPTLRRDVAVYPDFITQEQHDALVEQLAPVFRRKRYEKGHWDAVITDYKESERADESWNQTNRDTIEQIRTSNVMPPGLGPWLPVHAIDLSAQGHIKPHVDSVKFSGKVVAGLSLLSTALMTLRHEDTGATAALLLPPRSFYMLQGDARYRCTHEVSPADADGAVTWHGKAYPRGRRISLIFRDALVAGSGGGGGGGVSAGGAPGYGYGAPQ</sequence>
<proteinExistence type="predicted"/>
<evidence type="ECO:0000313" key="3">
    <source>
        <dbReference type="Proteomes" id="UP000664859"/>
    </source>
</evidence>
<dbReference type="GO" id="GO:0006631">
    <property type="term" value="P:fatty acid metabolic process"/>
    <property type="evidence" value="ECO:0007669"/>
    <property type="project" value="TreeGrafter"/>
</dbReference>
<feature type="domain" description="Alpha-ketoglutarate-dependent dioxygenase AlkB-like" evidence="1">
    <location>
        <begin position="77"/>
        <end position="192"/>
    </location>
</feature>
<dbReference type="GO" id="GO:0005759">
    <property type="term" value="C:mitochondrial matrix"/>
    <property type="evidence" value="ECO:0007669"/>
    <property type="project" value="TreeGrafter"/>
</dbReference>
<dbReference type="PANTHER" id="PTHR21052:SF0">
    <property type="entry name" value="ALPHA-KETOGLUTARATE-DEPENDENT DIOXYGENASE ALKB HOMOLOG 7, MITOCHONDRIAL"/>
    <property type="match status" value="1"/>
</dbReference>
<dbReference type="AlphaFoldDB" id="A0A835Z757"/>
<evidence type="ECO:0000259" key="1">
    <source>
        <dbReference type="Pfam" id="PF13532"/>
    </source>
</evidence>
<dbReference type="InterPro" id="IPR027450">
    <property type="entry name" value="AlkB-like"/>
</dbReference>
<accession>A0A835Z757</accession>
<evidence type="ECO:0000313" key="2">
    <source>
        <dbReference type="EMBL" id="KAG5187259.1"/>
    </source>
</evidence>
<dbReference type="OrthoDB" id="28127at2759"/>
<keyword evidence="3" id="KW-1185">Reference proteome</keyword>
<dbReference type="Gene3D" id="2.60.120.590">
    <property type="entry name" value="Alpha-ketoglutarate-dependent dioxygenase AlkB-like"/>
    <property type="match status" value="1"/>
</dbReference>
<dbReference type="Pfam" id="PF13532">
    <property type="entry name" value="2OG-FeII_Oxy_2"/>
    <property type="match status" value="1"/>
</dbReference>
<reference evidence="2" key="1">
    <citation type="submission" date="2021-02" db="EMBL/GenBank/DDBJ databases">
        <title>First Annotated Genome of the Yellow-green Alga Tribonema minus.</title>
        <authorList>
            <person name="Mahan K.M."/>
        </authorList>
    </citation>
    <scope>NUCLEOTIDE SEQUENCE</scope>
    <source>
        <strain evidence="2">UTEX B ZZ1240</strain>
    </source>
</reference>
<dbReference type="GO" id="GO:0006974">
    <property type="term" value="P:DNA damage response"/>
    <property type="evidence" value="ECO:0007669"/>
    <property type="project" value="InterPro"/>
</dbReference>
<dbReference type="Proteomes" id="UP000664859">
    <property type="component" value="Unassembled WGS sequence"/>
</dbReference>
<comment type="caution">
    <text evidence="2">The sequence shown here is derived from an EMBL/GenBank/DDBJ whole genome shotgun (WGS) entry which is preliminary data.</text>
</comment>
<organism evidence="2 3">
    <name type="scientific">Tribonema minus</name>
    <dbReference type="NCBI Taxonomy" id="303371"/>
    <lineage>
        <taxon>Eukaryota</taxon>
        <taxon>Sar</taxon>
        <taxon>Stramenopiles</taxon>
        <taxon>Ochrophyta</taxon>
        <taxon>PX clade</taxon>
        <taxon>Xanthophyceae</taxon>
        <taxon>Tribonematales</taxon>
        <taxon>Tribonemataceae</taxon>
        <taxon>Tribonema</taxon>
    </lineage>
</organism>
<dbReference type="PANTHER" id="PTHR21052">
    <property type="entry name" value="SPERMATOGENESIS ASSOCIATED 11-RELATED"/>
    <property type="match status" value="1"/>
</dbReference>
<gene>
    <name evidence="2" type="ORF">JKP88DRAFT_307445</name>
</gene>
<dbReference type="EMBL" id="JAFCMP010000090">
    <property type="protein sequence ID" value="KAG5187259.1"/>
    <property type="molecule type" value="Genomic_DNA"/>
</dbReference>
<dbReference type="InterPro" id="IPR032870">
    <property type="entry name" value="ALKBH7-like"/>
</dbReference>
<name>A0A835Z757_9STRA</name>
<protein>
    <recommendedName>
        <fullName evidence="1">Alpha-ketoglutarate-dependent dioxygenase AlkB-like domain-containing protein</fullName>
    </recommendedName>
</protein>